<feature type="region of interest" description="Disordered" evidence="1">
    <location>
        <begin position="219"/>
        <end position="243"/>
    </location>
</feature>
<comment type="caution">
    <text evidence="3">The sequence shown here is derived from an EMBL/GenBank/DDBJ whole genome shotgun (WGS) entry which is preliminary data.</text>
</comment>
<dbReference type="Proteomes" id="UP000294901">
    <property type="component" value="Unassembled WGS sequence"/>
</dbReference>
<name>A0A4R6JY92_9ACTN</name>
<sequence>MRPHVSGLLDDHVTAGGSRLRLALTATAVRNRSLEARELMARAALGEHGTLDQLLHAARTGDRRWLRRIRRKVDPGLVAAVAHILGLQELLPTDRDDASALFELVRRACGARALSPANQTLHVQLALIHQGPERARKLMRRYLKIGESARAVLNVDLLAGRRGWASAFAALMPEPGPVVADADGAVVRAGNACSDDTASAGAGAVGGASAGGAFAGGASGGGAPAGDATSPTSSAKPSNCTPAGASSAVGVAVPFDRLTTAAVERVEGAHRVSVVVTAYRPDRGLITAVRSILAQSWSNTEVIIVDDASPPEFEPVLREAVALGDRITLIRMPENSGTYAARNAGLDAAGGEFATFQDSDDWSHPRRIELQVRPLIEDRRLVATTSDGLAVTDELMCTRPGVRSGRFNPSSLMLRRGTVLRTVGYFDRLRKAADSEYIGRIHAAFGAGRVRHLDSLPLALIRLSAGSLSRAEIRPHWMHPARTAYMSAYQRHHQLIAQRRAGAYRPADGSDRPFPAPDHLLGTVRDRAYDVVMVADWRFLESAQRTALDELRALKTAGLRVALLQFDSYRAIHLRRIPLAAAVQDLVNDGTADRIALEDSVSAALVVVRQAGVLHFAASVESGVRARRALIVADRAPVRADGSDHRYDPTTCADVTRRLFGAEPTWVPQDPGVRAALRGVAEVEPDDLPLAPVPGGWVAERTGASAGSPIVGTDLCDAANWPLDAADSLAVCRRLTRADVRVRLADRPAGTCAAPVAATWLAYRTEDVEPRPFLHQLDFYLHFPPREQTEWYSRPAWEAAAVGCVVVMPERYRGLYGDAAVYCTRSEVEALIARYRADPALYAEQSRRARRTMAAECARERFVSRILSSLPASSMSPLLPIS</sequence>
<proteinExistence type="predicted"/>
<keyword evidence="3" id="KW-0808">Transferase</keyword>
<dbReference type="PANTHER" id="PTHR43685:SF2">
    <property type="entry name" value="GLYCOSYLTRANSFERASE 2-LIKE DOMAIN-CONTAINING PROTEIN"/>
    <property type="match status" value="1"/>
</dbReference>
<reference evidence="3 4" key="1">
    <citation type="submission" date="2019-03" db="EMBL/GenBank/DDBJ databases">
        <title>Sequencing the genomes of 1000 actinobacteria strains.</title>
        <authorList>
            <person name="Klenk H.-P."/>
        </authorList>
    </citation>
    <scope>NUCLEOTIDE SEQUENCE [LARGE SCALE GENOMIC DNA]</scope>
    <source>
        <strain evidence="3 4">DSM 43805</strain>
    </source>
</reference>
<feature type="compositionally biased region" description="Polar residues" evidence="1">
    <location>
        <begin position="229"/>
        <end position="241"/>
    </location>
</feature>
<dbReference type="InterPro" id="IPR029044">
    <property type="entry name" value="Nucleotide-diphossugar_trans"/>
</dbReference>
<gene>
    <name evidence="3" type="ORF">C8E87_4390</name>
</gene>
<dbReference type="PANTHER" id="PTHR43685">
    <property type="entry name" value="GLYCOSYLTRANSFERASE"/>
    <property type="match status" value="1"/>
</dbReference>
<dbReference type="RefSeq" id="WP_279536859.1">
    <property type="nucleotide sequence ID" value="NZ_SNWR01000001.1"/>
</dbReference>
<dbReference type="Pfam" id="PF00535">
    <property type="entry name" value="Glycos_transf_2"/>
    <property type="match status" value="1"/>
</dbReference>
<dbReference type="InterPro" id="IPR050834">
    <property type="entry name" value="Glycosyltransf_2"/>
</dbReference>
<dbReference type="InterPro" id="IPR001173">
    <property type="entry name" value="Glyco_trans_2-like"/>
</dbReference>
<dbReference type="EMBL" id="SNWR01000001">
    <property type="protein sequence ID" value="TDO40671.1"/>
    <property type="molecule type" value="Genomic_DNA"/>
</dbReference>
<keyword evidence="4" id="KW-1185">Reference proteome</keyword>
<dbReference type="Gene3D" id="3.90.550.10">
    <property type="entry name" value="Spore Coat Polysaccharide Biosynthesis Protein SpsA, Chain A"/>
    <property type="match status" value="1"/>
</dbReference>
<evidence type="ECO:0000256" key="1">
    <source>
        <dbReference type="SAM" id="MobiDB-lite"/>
    </source>
</evidence>
<protein>
    <submittedName>
        <fullName evidence="3">Glycosyl transferase family 2</fullName>
    </submittedName>
</protein>
<evidence type="ECO:0000313" key="4">
    <source>
        <dbReference type="Proteomes" id="UP000294901"/>
    </source>
</evidence>
<accession>A0A4R6JY92</accession>
<dbReference type="GO" id="GO:0016740">
    <property type="term" value="F:transferase activity"/>
    <property type="evidence" value="ECO:0007669"/>
    <property type="project" value="UniProtKB-KW"/>
</dbReference>
<evidence type="ECO:0000313" key="3">
    <source>
        <dbReference type="EMBL" id="TDO40671.1"/>
    </source>
</evidence>
<dbReference type="CDD" id="cd00761">
    <property type="entry name" value="Glyco_tranf_GTA_type"/>
    <property type="match status" value="1"/>
</dbReference>
<feature type="domain" description="Glycosyltransferase 2-like" evidence="2">
    <location>
        <begin position="273"/>
        <end position="383"/>
    </location>
</feature>
<organism evidence="3 4">
    <name type="scientific">Paractinoplanes brasiliensis</name>
    <dbReference type="NCBI Taxonomy" id="52695"/>
    <lineage>
        <taxon>Bacteria</taxon>
        <taxon>Bacillati</taxon>
        <taxon>Actinomycetota</taxon>
        <taxon>Actinomycetes</taxon>
        <taxon>Micromonosporales</taxon>
        <taxon>Micromonosporaceae</taxon>
        <taxon>Paractinoplanes</taxon>
    </lineage>
</organism>
<evidence type="ECO:0000259" key="2">
    <source>
        <dbReference type="Pfam" id="PF00535"/>
    </source>
</evidence>
<dbReference type="AlphaFoldDB" id="A0A4R6JY92"/>
<dbReference type="SUPFAM" id="SSF53448">
    <property type="entry name" value="Nucleotide-diphospho-sugar transferases"/>
    <property type="match status" value="1"/>
</dbReference>